<dbReference type="PANTHER" id="PTHR15959">
    <property type="entry name" value="SYNTAXIN-18"/>
    <property type="match status" value="1"/>
</dbReference>
<keyword evidence="3" id="KW-0813">Transport</keyword>
<comment type="subcellular location">
    <subcellularLocation>
        <location evidence="1">Membrane</location>
        <topology evidence="1">Single-pass type IV membrane protein</topology>
    </subcellularLocation>
</comment>
<feature type="region of interest" description="Disordered" evidence="9">
    <location>
        <begin position="1"/>
        <end position="28"/>
    </location>
</feature>
<dbReference type="AlphaFoldDB" id="A0A5N5WKL2"/>
<reference evidence="11 12" key="1">
    <citation type="submission" date="2019-04" db="EMBL/GenBank/DDBJ databases">
        <title>Friends and foes A comparative genomics study of 23 Aspergillus species from section Flavi.</title>
        <authorList>
            <consortium name="DOE Joint Genome Institute"/>
            <person name="Kjaerbolling I."/>
            <person name="Vesth T."/>
            <person name="Frisvad J.C."/>
            <person name="Nybo J.L."/>
            <person name="Theobald S."/>
            <person name="Kildgaard S."/>
            <person name="Isbrandt T."/>
            <person name="Kuo A."/>
            <person name="Sato A."/>
            <person name="Lyhne E.K."/>
            <person name="Kogle M.E."/>
            <person name="Wiebenga A."/>
            <person name="Kun R.S."/>
            <person name="Lubbers R.J."/>
            <person name="Makela M.R."/>
            <person name="Barry K."/>
            <person name="Chovatia M."/>
            <person name="Clum A."/>
            <person name="Daum C."/>
            <person name="Haridas S."/>
            <person name="He G."/>
            <person name="LaButti K."/>
            <person name="Lipzen A."/>
            <person name="Mondo S."/>
            <person name="Riley R."/>
            <person name="Salamov A."/>
            <person name="Simmons B.A."/>
            <person name="Magnuson J.K."/>
            <person name="Henrissat B."/>
            <person name="Mortensen U.H."/>
            <person name="Larsen T.O."/>
            <person name="Devries R.P."/>
            <person name="Grigoriev I.V."/>
            <person name="Machida M."/>
            <person name="Baker S.E."/>
            <person name="Andersen M.R."/>
        </authorList>
    </citation>
    <scope>NUCLEOTIDE SEQUENCE [LARGE SCALE GENOMIC DNA]</scope>
    <source>
        <strain evidence="11 12">CBS 151.66</strain>
    </source>
</reference>
<dbReference type="SMART" id="SM00397">
    <property type="entry name" value="t_SNARE"/>
    <property type="match status" value="1"/>
</dbReference>
<evidence type="ECO:0000313" key="11">
    <source>
        <dbReference type="EMBL" id="KAB8067750.1"/>
    </source>
</evidence>
<dbReference type="GO" id="GO:0015031">
    <property type="term" value="P:protein transport"/>
    <property type="evidence" value="ECO:0007669"/>
    <property type="project" value="UniProtKB-KW"/>
</dbReference>
<evidence type="ECO:0000256" key="4">
    <source>
        <dbReference type="ARBA" id="ARBA00022692"/>
    </source>
</evidence>
<keyword evidence="8" id="KW-0472">Membrane</keyword>
<dbReference type="OrthoDB" id="342981at2759"/>
<sequence>MTDLTPTLNTLLSQRQSPPTPPSKATTPADEFLKEAYRINTHITNLKSYLQTIRPSYLSLTTTKHQHLHKPTPSTSSPSQKEPLTDTDRDQIDTSTTILLQDLSNSIATLSSAESLRHETTTRLLDKKYGQSAAGRLLSRWAEGGSSGSSSGSETKSREQVAEEEGVRITGAVRESVVWFLRRGLEGVIGLQRGMVERRIERVVERERSVLFKNKGVGGSGSPFGGKGGVVVVDDEMVCGRGTVMDRAEVAAIEAELSPEQLQLFEEENESMVRYYEDTLSKVQNAEKSLLEISSLQQTLMSHLSTQEEYIGQLVMDVGTTETNIGRGNKELKRASGRRSTAQAVFWGTVGLCTSLIVWDLIF</sequence>
<comment type="similarity">
    <text evidence="2">Belongs to the syntaxin family.</text>
</comment>
<keyword evidence="12" id="KW-1185">Reference proteome</keyword>
<evidence type="ECO:0000256" key="3">
    <source>
        <dbReference type="ARBA" id="ARBA00022448"/>
    </source>
</evidence>
<name>A0A5N5WKL2_9EURO</name>
<dbReference type="GO" id="GO:0006890">
    <property type="term" value="P:retrograde vesicle-mediated transport, Golgi to endoplasmic reticulum"/>
    <property type="evidence" value="ECO:0007669"/>
    <property type="project" value="TreeGrafter"/>
</dbReference>
<dbReference type="GO" id="GO:0031201">
    <property type="term" value="C:SNARE complex"/>
    <property type="evidence" value="ECO:0007669"/>
    <property type="project" value="TreeGrafter"/>
</dbReference>
<keyword evidence="7" id="KW-0175">Coiled coil</keyword>
<dbReference type="EMBL" id="ML732450">
    <property type="protein sequence ID" value="KAB8067750.1"/>
    <property type="molecule type" value="Genomic_DNA"/>
</dbReference>
<evidence type="ECO:0000256" key="2">
    <source>
        <dbReference type="ARBA" id="ARBA00009063"/>
    </source>
</evidence>
<protein>
    <submittedName>
        <fullName evidence="11">Snare protein</fullName>
    </submittedName>
</protein>
<dbReference type="GO" id="GO:0005783">
    <property type="term" value="C:endoplasmic reticulum"/>
    <property type="evidence" value="ECO:0007669"/>
    <property type="project" value="TreeGrafter"/>
</dbReference>
<dbReference type="InterPro" id="IPR019529">
    <property type="entry name" value="Syntaxin-18_N"/>
</dbReference>
<feature type="region of interest" description="Disordered" evidence="9">
    <location>
        <begin position="62"/>
        <end position="89"/>
    </location>
</feature>
<keyword evidence="4" id="KW-0812">Transmembrane</keyword>
<keyword evidence="5" id="KW-0653">Protein transport</keyword>
<feature type="compositionally biased region" description="Polar residues" evidence="9">
    <location>
        <begin position="1"/>
        <end position="16"/>
    </location>
</feature>
<dbReference type="PANTHER" id="PTHR15959:SF0">
    <property type="entry name" value="SYNTAXIN-18"/>
    <property type="match status" value="1"/>
</dbReference>
<accession>A0A5N5WKL2</accession>
<gene>
    <name evidence="11" type="ORF">BDV29DRAFT_163054</name>
</gene>
<proteinExistence type="inferred from homology"/>
<dbReference type="SUPFAM" id="SSF58038">
    <property type="entry name" value="SNARE fusion complex"/>
    <property type="match status" value="1"/>
</dbReference>
<feature type="compositionally biased region" description="Basic and acidic residues" evidence="9">
    <location>
        <begin position="155"/>
        <end position="165"/>
    </location>
</feature>
<evidence type="ECO:0000313" key="12">
    <source>
        <dbReference type="Proteomes" id="UP000326565"/>
    </source>
</evidence>
<evidence type="ECO:0000256" key="8">
    <source>
        <dbReference type="ARBA" id="ARBA00023136"/>
    </source>
</evidence>
<evidence type="ECO:0000256" key="6">
    <source>
        <dbReference type="ARBA" id="ARBA00022989"/>
    </source>
</evidence>
<evidence type="ECO:0000256" key="1">
    <source>
        <dbReference type="ARBA" id="ARBA00004211"/>
    </source>
</evidence>
<dbReference type="Gene3D" id="1.20.5.110">
    <property type="match status" value="1"/>
</dbReference>
<feature type="domain" description="T-SNARE coiled-coil homology" evidence="10">
    <location>
        <begin position="273"/>
        <end position="335"/>
    </location>
</feature>
<organism evidence="11 12">
    <name type="scientific">Aspergillus leporis</name>
    <dbReference type="NCBI Taxonomy" id="41062"/>
    <lineage>
        <taxon>Eukaryota</taxon>
        <taxon>Fungi</taxon>
        <taxon>Dikarya</taxon>
        <taxon>Ascomycota</taxon>
        <taxon>Pezizomycotina</taxon>
        <taxon>Eurotiomycetes</taxon>
        <taxon>Eurotiomycetidae</taxon>
        <taxon>Eurotiales</taxon>
        <taxon>Aspergillaceae</taxon>
        <taxon>Aspergillus</taxon>
        <taxon>Aspergillus subgen. Circumdati</taxon>
    </lineage>
</organism>
<evidence type="ECO:0000256" key="5">
    <source>
        <dbReference type="ARBA" id="ARBA00022927"/>
    </source>
</evidence>
<evidence type="ECO:0000259" key="10">
    <source>
        <dbReference type="PROSITE" id="PS50192"/>
    </source>
</evidence>
<evidence type="ECO:0000256" key="7">
    <source>
        <dbReference type="ARBA" id="ARBA00023054"/>
    </source>
</evidence>
<feature type="region of interest" description="Disordered" evidence="9">
    <location>
        <begin position="141"/>
        <end position="165"/>
    </location>
</feature>
<dbReference type="Pfam" id="PF10496">
    <property type="entry name" value="Syntaxin-18_N"/>
    <property type="match status" value="1"/>
</dbReference>
<dbReference type="PROSITE" id="PS50192">
    <property type="entry name" value="T_SNARE"/>
    <property type="match status" value="1"/>
</dbReference>
<dbReference type="Proteomes" id="UP000326565">
    <property type="component" value="Unassembled WGS sequence"/>
</dbReference>
<evidence type="ECO:0000256" key="9">
    <source>
        <dbReference type="SAM" id="MobiDB-lite"/>
    </source>
</evidence>
<keyword evidence="6" id="KW-1133">Transmembrane helix</keyword>
<dbReference type="InterPro" id="IPR000727">
    <property type="entry name" value="T_SNARE_dom"/>
</dbReference>